<dbReference type="Gene3D" id="6.10.340.10">
    <property type="match status" value="1"/>
</dbReference>
<dbReference type="GO" id="GO:0005524">
    <property type="term" value="F:ATP binding"/>
    <property type="evidence" value="ECO:0007669"/>
    <property type="project" value="UniProtKB-KW"/>
</dbReference>
<evidence type="ECO:0000256" key="6">
    <source>
        <dbReference type="ARBA" id="ARBA00022679"/>
    </source>
</evidence>
<evidence type="ECO:0000259" key="15">
    <source>
        <dbReference type="PROSITE" id="PS50109"/>
    </source>
</evidence>
<dbReference type="SUPFAM" id="SSF158472">
    <property type="entry name" value="HAMP domain-like"/>
    <property type="match status" value="1"/>
</dbReference>
<evidence type="ECO:0000256" key="7">
    <source>
        <dbReference type="ARBA" id="ARBA00022692"/>
    </source>
</evidence>
<comment type="catalytic activity">
    <reaction evidence="1">
        <text>ATP + protein L-histidine = ADP + protein N-phospho-L-histidine.</text>
        <dbReference type="EC" id="2.7.13.3"/>
    </reaction>
</comment>
<evidence type="ECO:0000256" key="2">
    <source>
        <dbReference type="ARBA" id="ARBA00004651"/>
    </source>
</evidence>
<dbReference type="OrthoDB" id="9776552at2"/>
<keyword evidence="12" id="KW-0902">Two-component regulatory system</keyword>
<dbReference type="GO" id="GO:0000155">
    <property type="term" value="F:phosphorelay sensor kinase activity"/>
    <property type="evidence" value="ECO:0007669"/>
    <property type="project" value="InterPro"/>
</dbReference>
<evidence type="ECO:0000313" key="17">
    <source>
        <dbReference type="EMBL" id="OPJ63452.1"/>
    </source>
</evidence>
<feature type="transmembrane region" description="Helical" evidence="14">
    <location>
        <begin position="288"/>
        <end position="311"/>
    </location>
</feature>
<evidence type="ECO:0000256" key="14">
    <source>
        <dbReference type="SAM" id="Phobius"/>
    </source>
</evidence>
<evidence type="ECO:0000256" key="1">
    <source>
        <dbReference type="ARBA" id="ARBA00000085"/>
    </source>
</evidence>
<keyword evidence="6 17" id="KW-0808">Transferase</keyword>
<dbReference type="SUPFAM" id="SSF55874">
    <property type="entry name" value="ATPase domain of HSP90 chaperone/DNA topoisomerase II/histidine kinase"/>
    <property type="match status" value="1"/>
</dbReference>
<evidence type="ECO:0000256" key="3">
    <source>
        <dbReference type="ARBA" id="ARBA00012438"/>
    </source>
</evidence>
<dbReference type="PANTHER" id="PTHR34220:SF11">
    <property type="entry name" value="SENSOR PROTEIN KINASE HPTS"/>
    <property type="match status" value="1"/>
</dbReference>
<dbReference type="Pfam" id="PF06580">
    <property type="entry name" value="His_kinase"/>
    <property type="match status" value="1"/>
</dbReference>
<gene>
    <name evidence="17" type="primary">ypdA_4</name>
    <name evidence="17" type="ORF">CLORY_12390</name>
</gene>
<keyword evidence="5" id="KW-0597">Phosphoprotein</keyword>
<keyword evidence="11 14" id="KW-1133">Transmembrane helix</keyword>
<evidence type="ECO:0000256" key="8">
    <source>
        <dbReference type="ARBA" id="ARBA00022741"/>
    </source>
</evidence>
<evidence type="ECO:0000256" key="9">
    <source>
        <dbReference type="ARBA" id="ARBA00022777"/>
    </source>
</evidence>
<reference evidence="17 18" key="1">
    <citation type="submission" date="2017-03" db="EMBL/GenBank/DDBJ databases">
        <title>Genome sequence of Clostridium oryzae DSM 28571.</title>
        <authorList>
            <person name="Poehlein A."/>
            <person name="Daniel R."/>
        </authorList>
    </citation>
    <scope>NUCLEOTIDE SEQUENCE [LARGE SCALE GENOMIC DNA]</scope>
    <source>
        <strain evidence="17 18">DSM 28571</strain>
    </source>
</reference>
<keyword evidence="13 14" id="KW-0472">Membrane</keyword>
<feature type="domain" description="HAMP" evidence="16">
    <location>
        <begin position="309"/>
        <end position="361"/>
    </location>
</feature>
<dbReference type="AlphaFoldDB" id="A0A1V4ITV6"/>
<dbReference type="Pfam" id="PF00672">
    <property type="entry name" value="HAMP"/>
    <property type="match status" value="1"/>
</dbReference>
<feature type="domain" description="Histidine kinase" evidence="15">
    <location>
        <begin position="472"/>
        <end position="580"/>
    </location>
</feature>
<dbReference type="Proteomes" id="UP000190080">
    <property type="component" value="Unassembled WGS sequence"/>
</dbReference>
<comment type="subcellular location">
    <subcellularLocation>
        <location evidence="2">Cell membrane</location>
        <topology evidence="2">Multi-pass membrane protein</topology>
    </subcellularLocation>
</comment>
<dbReference type="SMART" id="SM00304">
    <property type="entry name" value="HAMP"/>
    <property type="match status" value="1"/>
</dbReference>
<dbReference type="EMBL" id="MZGV01000009">
    <property type="protein sequence ID" value="OPJ63452.1"/>
    <property type="molecule type" value="Genomic_DNA"/>
</dbReference>
<dbReference type="InterPro" id="IPR050640">
    <property type="entry name" value="Bact_2-comp_sensor_kinase"/>
</dbReference>
<evidence type="ECO:0000256" key="12">
    <source>
        <dbReference type="ARBA" id="ARBA00023012"/>
    </source>
</evidence>
<keyword evidence="18" id="KW-1185">Reference proteome</keyword>
<dbReference type="PROSITE" id="PS50109">
    <property type="entry name" value="HIS_KIN"/>
    <property type="match status" value="1"/>
</dbReference>
<feature type="transmembrane region" description="Helical" evidence="14">
    <location>
        <begin position="21"/>
        <end position="39"/>
    </location>
</feature>
<name>A0A1V4ITV6_9CLOT</name>
<keyword evidence="10" id="KW-0067">ATP-binding</keyword>
<dbReference type="InterPro" id="IPR010559">
    <property type="entry name" value="Sig_transdc_His_kin_internal"/>
</dbReference>
<evidence type="ECO:0000256" key="11">
    <source>
        <dbReference type="ARBA" id="ARBA00022989"/>
    </source>
</evidence>
<accession>A0A1V4ITV6</accession>
<evidence type="ECO:0000259" key="16">
    <source>
        <dbReference type="PROSITE" id="PS50885"/>
    </source>
</evidence>
<dbReference type="InterPro" id="IPR003594">
    <property type="entry name" value="HATPase_dom"/>
</dbReference>
<keyword evidence="8" id="KW-0547">Nucleotide-binding</keyword>
<dbReference type="InterPro" id="IPR003660">
    <property type="entry name" value="HAMP_dom"/>
</dbReference>
<dbReference type="GO" id="GO:0005886">
    <property type="term" value="C:plasma membrane"/>
    <property type="evidence" value="ECO:0007669"/>
    <property type="project" value="UniProtKB-SubCell"/>
</dbReference>
<dbReference type="SMART" id="SM00387">
    <property type="entry name" value="HATPase_c"/>
    <property type="match status" value="1"/>
</dbReference>
<evidence type="ECO:0000256" key="13">
    <source>
        <dbReference type="ARBA" id="ARBA00023136"/>
    </source>
</evidence>
<dbReference type="PANTHER" id="PTHR34220">
    <property type="entry name" value="SENSOR HISTIDINE KINASE YPDA"/>
    <property type="match status" value="1"/>
</dbReference>
<dbReference type="STRING" id="1450648.CLORY_12390"/>
<dbReference type="InterPro" id="IPR005467">
    <property type="entry name" value="His_kinase_dom"/>
</dbReference>
<dbReference type="Pfam" id="PF02518">
    <property type="entry name" value="HATPase_c"/>
    <property type="match status" value="1"/>
</dbReference>
<proteinExistence type="predicted"/>
<evidence type="ECO:0000256" key="4">
    <source>
        <dbReference type="ARBA" id="ARBA00022475"/>
    </source>
</evidence>
<evidence type="ECO:0000313" key="18">
    <source>
        <dbReference type="Proteomes" id="UP000190080"/>
    </source>
</evidence>
<keyword evidence="4" id="KW-1003">Cell membrane</keyword>
<sequence length="581" mass="65567">MNRIIKLMMNLKLRSKLFLSYLFIIILVITVNYMIYGISEANTIKNIESSSTNMVEQLSNNISYKMSGLDTDIFYAVGASKIFDESNFSDYVILMQNVYVFNMYLQNSGIHVVNDFFMNASGSCFYYDKDGSSDYVNSNIYRYLIANKKSIIDASGKPIYVEFDNEPGVLYIIKSNITLNTHVSNGIMAIGIRDSYIKDLFSQSKLQNGSIVVCDGNSKILICDEKVKPIADRFNGLLAEDTYGQNFFNYKDKSLIVESGISENKRWKVLYLVSVKDLLKDVENIKRLVIILCITLLVFSIAIALVISNSLTSNIRLLLKKIKSVGQGNFKLHLEPKSHDETAELFKHFNIMSEKLEDLIERIAYEKTETQRAEYNALLAQINPHFIYNLLESINGLAKIKGQDEIVQIISALSYLIRSTICGKNSEISLKNELEYVKNYMSIEQIITGGRISIEYDIDDDTLDCIVPKFILQPLVENAINHGIEFQKSGGLILISAHKEDDVLKINISDDGTGIEEDKLQSIILGIQQPVESSDDAHTHIGIKSVDRRIKILYGNKYGLKISSKPEIGTVVEIIIPIKAL</sequence>
<dbReference type="EC" id="2.7.13.3" evidence="3"/>
<comment type="caution">
    <text evidence="17">The sequence shown here is derived from an EMBL/GenBank/DDBJ whole genome shotgun (WGS) entry which is preliminary data.</text>
</comment>
<dbReference type="InterPro" id="IPR036890">
    <property type="entry name" value="HATPase_C_sf"/>
</dbReference>
<evidence type="ECO:0000256" key="10">
    <source>
        <dbReference type="ARBA" id="ARBA00022840"/>
    </source>
</evidence>
<keyword evidence="9 17" id="KW-0418">Kinase</keyword>
<protein>
    <recommendedName>
        <fullName evidence="3">histidine kinase</fullName>
        <ecNumber evidence="3">2.7.13.3</ecNumber>
    </recommendedName>
</protein>
<dbReference type="CDD" id="cd06225">
    <property type="entry name" value="HAMP"/>
    <property type="match status" value="1"/>
</dbReference>
<dbReference type="PROSITE" id="PS50885">
    <property type="entry name" value="HAMP"/>
    <property type="match status" value="1"/>
</dbReference>
<keyword evidence="7 14" id="KW-0812">Transmembrane</keyword>
<dbReference type="RefSeq" id="WP_079422652.1">
    <property type="nucleotide sequence ID" value="NZ_MZGV01000009.1"/>
</dbReference>
<dbReference type="Gene3D" id="3.30.565.10">
    <property type="entry name" value="Histidine kinase-like ATPase, C-terminal domain"/>
    <property type="match status" value="1"/>
</dbReference>
<organism evidence="17 18">
    <name type="scientific">Clostridium oryzae</name>
    <dbReference type="NCBI Taxonomy" id="1450648"/>
    <lineage>
        <taxon>Bacteria</taxon>
        <taxon>Bacillati</taxon>
        <taxon>Bacillota</taxon>
        <taxon>Clostridia</taxon>
        <taxon>Eubacteriales</taxon>
        <taxon>Clostridiaceae</taxon>
        <taxon>Clostridium</taxon>
    </lineage>
</organism>
<evidence type="ECO:0000256" key="5">
    <source>
        <dbReference type="ARBA" id="ARBA00022553"/>
    </source>
</evidence>